<dbReference type="SUPFAM" id="SSF90123">
    <property type="entry name" value="ABC transporter transmembrane region"/>
    <property type="match status" value="1"/>
</dbReference>
<keyword evidence="4 5" id="KW-0472">Membrane</keyword>
<dbReference type="InterPro" id="IPR036640">
    <property type="entry name" value="ABC1_TM_sf"/>
</dbReference>
<evidence type="ECO:0000313" key="9">
    <source>
        <dbReference type="WBParaSite" id="HPBE_0001427601-mRNA-1"/>
    </source>
</evidence>
<dbReference type="PANTHER" id="PTHR24221:SF566">
    <property type="entry name" value="P-GLYCOPROTEIN RELATED"/>
    <property type="match status" value="1"/>
</dbReference>
<accession>A0A183FZR9</accession>
<organism evidence="8 9">
    <name type="scientific">Heligmosomoides polygyrus</name>
    <name type="common">Parasitic roundworm</name>
    <dbReference type="NCBI Taxonomy" id="6339"/>
    <lineage>
        <taxon>Eukaryota</taxon>
        <taxon>Metazoa</taxon>
        <taxon>Ecdysozoa</taxon>
        <taxon>Nematoda</taxon>
        <taxon>Chromadorea</taxon>
        <taxon>Rhabditida</taxon>
        <taxon>Rhabditina</taxon>
        <taxon>Rhabditomorpha</taxon>
        <taxon>Strongyloidea</taxon>
        <taxon>Heligmosomidae</taxon>
        <taxon>Heligmosomoides</taxon>
    </lineage>
</organism>
<dbReference type="Gene3D" id="1.20.1560.10">
    <property type="entry name" value="ABC transporter type 1, transmembrane domain"/>
    <property type="match status" value="1"/>
</dbReference>
<evidence type="ECO:0000256" key="4">
    <source>
        <dbReference type="ARBA" id="ARBA00023136"/>
    </source>
</evidence>
<keyword evidence="2 5" id="KW-0812">Transmembrane</keyword>
<accession>A0A3P8A7E0</accession>
<gene>
    <name evidence="7" type="ORF">HPBE_LOCUS14277</name>
</gene>
<evidence type="ECO:0000256" key="3">
    <source>
        <dbReference type="ARBA" id="ARBA00022989"/>
    </source>
</evidence>
<dbReference type="InterPro" id="IPR039421">
    <property type="entry name" value="Type_1_exporter"/>
</dbReference>
<reference evidence="7 8" key="1">
    <citation type="submission" date="2018-11" db="EMBL/GenBank/DDBJ databases">
        <authorList>
            <consortium name="Pathogen Informatics"/>
        </authorList>
    </citation>
    <scope>NUCLEOTIDE SEQUENCE [LARGE SCALE GENOMIC DNA]</scope>
</reference>
<dbReference type="OrthoDB" id="6500128at2759"/>
<evidence type="ECO:0000313" key="7">
    <source>
        <dbReference type="EMBL" id="VDO99099.1"/>
    </source>
</evidence>
<dbReference type="WBParaSite" id="HPBE_0001427601-mRNA-1">
    <property type="protein sequence ID" value="HPBE_0001427601-mRNA-1"/>
    <property type="gene ID" value="HPBE_0001427601"/>
</dbReference>
<evidence type="ECO:0000259" key="6">
    <source>
        <dbReference type="PROSITE" id="PS50929"/>
    </source>
</evidence>
<reference evidence="9" key="2">
    <citation type="submission" date="2019-09" db="UniProtKB">
        <authorList>
            <consortium name="WormBaseParasite"/>
        </authorList>
    </citation>
    <scope>IDENTIFICATION</scope>
</reference>
<dbReference type="Proteomes" id="UP000050761">
    <property type="component" value="Unassembled WGS sequence"/>
</dbReference>
<feature type="domain" description="ABC transmembrane type-1" evidence="6">
    <location>
        <begin position="53"/>
        <end position="150"/>
    </location>
</feature>
<dbReference type="GO" id="GO:0005524">
    <property type="term" value="F:ATP binding"/>
    <property type="evidence" value="ECO:0007669"/>
    <property type="project" value="InterPro"/>
</dbReference>
<comment type="subcellular location">
    <subcellularLocation>
        <location evidence="1">Membrane</location>
        <topology evidence="1">Multi-pass membrane protein</topology>
    </subcellularLocation>
</comment>
<evidence type="ECO:0000256" key="5">
    <source>
        <dbReference type="SAM" id="Phobius"/>
    </source>
</evidence>
<sequence>MRHGCAYFDEERNSPGRILQRIITDSSTLNKIMESKLDILIPAIICPESRFFRQREMVEEENKAANLATVVLSNMSTIKAYNLQEHFYSVFADTLEPLARAMKRQSVISAFVFACQYSFTYILIAITLYFGKVMMLNNEISVFDYMRLLLELRAVIIYYQQSTGVAASKVHHS</sequence>
<keyword evidence="3 5" id="KW-1133">Transmembrane helix</keyword>
<dbReference type="GO" id="GO:0016020">
    <property type="term" value="C:membrane"/>
    <property type="evidence" value="ECO:0007669"/>
    <property type="project" value="UniProtKB-SubCell"/>
</dbReference>
<evidence type="ECO:0000256" key="1">
    <source>
        <dbReference type="ARBA" id="ARBA00004141"/>
    </source>
</evidence>
<name>A0A183FZR9_HELPZ</name>
<dbReference type="EMBL" id="UZAH01028285">
    <property type="protein sequence ID" value="VDO99099.1"/>
    <property type="molecule type" value="Genomic_DNA"/>
</dbReference>
<dbReference type="AlphaFoldDB" id="A0A183FZR9"/>
<protein>
    <submittedName>
        <fullName evidence="9">ABC transmembrane type-1 domain-containing protein</fullName>
    </submittedName>
</protein>
<dbReference type="Pfam" id="PF00664">
    <property type="entry name" value="ABC_membrane"/>
    <property type="match status" value="1"/>
</dbReference>
<feature type="transmembrane region" description="Helical" evidence="5">
    <location>
        <begin position="107"/>
        <end position="130"/>
    </location>
</feature>
<proteinExistence type="predicted"/>
<dbReference type="InterPro" id="IPR011527">
    <property type="entry name" value="ABC1_TM_dom"/>
</dbReference>
<dbReference type="GO" id="GO:0140359">
    <property type="term" value="F:ABC-type transporter activity"/>
    <property type="evidence" value="ECO:0007669"/>
    <property type="project" value="InterPro"/>
</dbReference>
<dbReference type="PROSITE" id="PS50929">
    <property type="entry name" value="ABC_TM1F"/>
    <property type="match status" value="1"/>
</dbReference>
<dbReference type="PANTHER" id="PTHR24221">
    <property type="entry name" value="ATP-BINDING CASSETTE SUB-FAMILY B"/>
    <property type="match status" value="1"/>
</dbReference>
<evidence type="ECO:0000256" key="2">
    <source>
        <dbReference type="ARBA" id="ARBA00022692"/>
    </source>
</evidence>
<evidence type="ECO:0000313" key="8">
    <source>
        <dbReference type="Proteomes" id="UP000050761"/>
    </source>
</evidence>
<keyword evidence="8" id="KW-1185">Reference proteome</keyword>